<comment type="caution">
    <text evidence="2">The sequence shown here is derived from an EMBL/GenBank/DDBJ whole genome shotgun (WGS) entry which is preliminary data.</text>
</comment>
<dbReference type="Proteomes" id="UP000744769">
    <property type="component" value="Unassembled WGS sequence"/>
</dbReference>
<protein>
    <recommendedName>
        <fullName evidence="4">Primosomal protein</fullName>
    </recommendedName>
</protein>
<reference evidence="2" key="1">
    <citation type="submission" date="2020-03" db="EMBL/GenBank/DDBJ databases">
        <title>Draft sequencing of Calidifontibacter sp. DB0510.</title>
        <authorList>
            <person name="Kim D.-U."/>
        </authorList>
    </citation>
    <scope>NUCLEOTIDE SEQUENCE</scope>
    <source>
        <strain evidence="2">DB0510</strain>
    </source>
</reference>
<gene>
    <name evidence="2" type="ORF">G9U51_03420</name>
</gene>
<evidence type="ECO:0008006" key="4">
    <source>
        <dbReference type="Google" id="ProtNLM"/>
    </source>
</evidence>
<evidence type="ECO:0000313" key="3">
    <source>
        <dbReference type="Proteomes" id="UP000744769"/>
    </source>
</evidence>
<name>A0A967AY14_9MICO</name>
<feature type="compositionally biased region" description="Acidic residues" evidence="1">
    <location>
        <begin position="66"/>
        <end position="120"/>
    </location>
</feature>
<dbReference type="EMBL" id="JAAOIV010000002">
    <property type="protein sequence ID" value="NHN54833.1"/>
    <property type="molecule type" value="Genomic_DNA"/>
</dbReference>
<dbReference type="AlphaFoldDB" id="A0A967AY14"/>
<feature type="region of interest" description="Disordered" evidence="1">
    <location>
        <begin position="63"/>
        <end position="126"/>
    </location>
</feature>
<accession>A0A967AY14</accession>
<dbReference type="RefSeq" id="WP_166193186.1">
    <property type="nucleotide sequence ID" value="NZ_JAAOIV010000002.1"/>
</dbReference>
<keyword evidence="3" id="KW-1185">Reference proteome</keyword>
<evidence type="ECO:0000313" key="2">
    <source>
        <dbReference type="EMBL" id="NHN54833.1"/>
    </source>
</evidence>
<proteinExistence type="predicted"/>
<evidence type="ECO:0000256" key="1">
    <source>
        <dbReference type="SAM" id="MobiDB-lite"/>
    </source>
</evidence>
<sequence length="126" mass="14266">MTADPRAALSRFITALERHLEAAARRRGENDPTVVAAYHDLADAFEDYDDALLEAYGEVTPLELYVGDEDEDLDEDDDDEDVDDLDEDEGDDEGDDDLDEDDEDDDGEYSGLTDDDDLEIEDRRKR</sequence>
<organism evidence="2 3">
    <name type="scientific">Metallococcus carri</name>
    <dbReference type="NCBI Taxonomy" id="1656884"/>
    <lineage>
        <taxon>Bacteria</taxon>
        <taxon>Bacillati</taxon>
        <taxon>Actinomycetota</taxon>
        <taxon>Actinomycetes</taxon>
        <taxon>Micrococcales</taxon>
        <taxon>Dermacoccaceae</taxon>
        <taxon>Metallococcus</taxon>
    </lineage>
</organism>